<accession>A0A0F9PRA7</accession>
<sequence length="39" mass="4244">MSGIPKGAIIWCLIVSWWVFVLVVGLLMVVVFPEAGAIE</sequence>
<keyword evidence="1" id="KW-1133">Transmembrane helix</keyword>
<protein>
    <submittedName>
        <fullName evidence="2">Uncharacterized protein</fullName>
    </submittedName>
</protein>
<reference evidence="2" key="1">
    <citation type="journal article" date="2015" name="Nature">
        <title>Complex archaea that bridge the gap between prokaryotes and eukaryotes.</title>
        <authorList>
            <person name="Spang A."/>
            <person name="Saw J.H."/>
            <person name="Jorgensen S.L."/>
            <person name="Zaremba-Niedzwiedzka K."/>
            <person name="Martijn J."/>
            <person name="Lind A.E."/>
            <person name="van Eijk R."/>
            <person name="Schleper C."/>
            <person name="Guy L."/>
            <person name="Ettema T.J."/>
        </authorList>
    </citation>
    <scope>NUCLEOTIDE SEQUENCE</scope>
</reference>
<evidence type="ECO:0000313" key="2">
    <source>
        <dbReference type="EMBL" id="KKN03621.1"/>
    </source>
</evidence>
<keyword evidence="1" id="KW-0472">Membrane</keyword>
<proteinExistence type="predicted"/>
<evidence type="ECO:0000256" key="1">
    <source>
        <dbReference type="SAM" id="Phobius"/>
    </source>
</evidence>
<organism evidence="2">
    <name type="scientific">marine sediment metagenome</name>
    <dbReference type="NCBI Taxonomy" id="412755"/>
    <lineage>
        <taxon>unclassified sequences</taxon>
        <taxon>metagenomes</taxon>
        <taxon>ecological metagenomes</taxon>
    </lineage>
</organism>
<dbReference type="AlphaFoldDB" id="A0A0F9PRA7"/>
<name>A0A0F9PRA7_9ZZZZ</name>
<keyword evidence="1" id="KW-0812">Transmembrane</keyword>
<feature type="transmembrane region" description="Helical" evidence="1">
    <location>
        <begin position="7"/>
        <end position="32"/>
    </location>
</feature>
<dbReference type="EMBL" id="LAZR01005015">
    <property type="protein sequence ID" value="KKN03621.1"/>
    <property type="molecule type" value="Genomic_DNA"/>
</dbReference>
<gene>
    <name evidence="2" type="ORF">LCGC14_1105770</name>
</gene>
<comment type="caution">
    <text evidence="2">The sequence shown here is derived from an EMBL/GenBank/DDBJ whole genome shotgun (WGS) entry which is preliminary data.</text>
</comment>